<dbReference type="PhylomeDB" id="A7TIY3"/>
<keyword evidence="1" id="KW-0812">Transmembrane</keyword>
<dbReference type="InterPro" id="IPR010530">
    <property type="entry name" value="B12D"/>
</dbReference>
<dbReference type="OrthoDB" id="202195at2759"/>
<dbReference type="InParanoid" id="A7TIY3"/>
<reference evidence="2 3" key="1">
    <citation type="journal article" date="2007" name="Proc. Natl. Acad. Sci. U.S.A.">
        <title>Independent sorting-out of thousands of duplicated gene pairs in two yeast species descended from a whole-genome duplication.</title>
        <authorList>
            <person name="Scannell D.R."/>
            <person name="Frank A.C."/>
            <person name="Conant G.C."/>
            <person name="Byrne K.P."/>
            <person name="Woolfit M."/>
            <person name="Wolfe K.H."/>
        </authorList>
    </citation>
    <scope>NUCLEOTIDE SEQUENCE [LARGE SCALE GENOMIC DNA]</scope>
    <source>
        <strain evidence="3">ATCC 22028 / DSM 70294 / BCRC 21397 / CBS 2163 / NBRC 10782 / NRRL Y-8283 / UCD 57-17</strain>
    </source>
</reference>
<keyword evidence="1" id="KW-0472">Membrane</keyword>
<evidence type="ECO:0000313" key="2">
    <source>
        <dbReference type="EMBL" id="EDO17795.1"/>
    </source>
</evidence>
<dbReference type="Pfam" id="PF06522">
    <property type="entry name" value="B12D"/>
    <property type="match status" value="1"/>
</dbReference>
<dbReference type="HOGENOM" id="CLU_180937_0_0_1"/>
<keyword evidence="3" id="KW-1185">Reference proteome</keyword>
<dbReference type="AlphaFoldDB" id="A7TIY3"/>
<proteinExistence type="predicted"/>
<accession>A7TIY3</accession>
<dbReference type="KEGG" id="vpo:Kpol_541p37a"/>
<dbReference type="GO" id="GO:0005743">
    <property type="term" value="C:mitochondrial inner membrane"/>
    <property type="evidence" value="ECO:0007669"/>
    <property type="project" value="EnsemblFungi"/>
</dbReference>
<name>A7TIY3_VANPO</name>
<feature type="transmembrane region" description="Helical" evidence="1">
    <location>
        <begin position="23"/>
        <end position="42"/>
    </location>
</feature>
<sequence>MRPSQLLLNAAKKSSGSGVPVELTPLFFAMGVALCSGVFFTYKKFAYDDSLRITANPEQSGLKEVLTKGGDEQNK</sequence>
<dbReference type="GO" id="GO:0031333">
    <property type="term" value="P:negative regulation of protein-containing complex assembly"/>
    <property type="evidence" value="ECO:0007669"/>
    <property type="project" value="EnsemblFungi"/>
</dbReference>
<evidence type="ECO:0000256" key="1">
    <source>
        <dbReference type="SAM" id="Phobius"/>
    </source>
</evidence>
<dbReference type="RefSeq" id="XP_001645653.1">
    <property type="nucleotide sequence ID" value="XM_001645603.1"/>
</dbReference>
<dbReference type="EMBL" id="DS480398">
    <property type="protein sequence ID" value="EDO17795.1"/>
    <property type="molecule type" value="Genomic_DNA"/>
</dbReference>
<keyword evidence="1" id="KW-1133">Transmembrane helix</keyword>
<dbReference type="FunCoup" id="A7TIY3">
    <property type="interactions" value="116"/>
</dbReference>
<dbReference type="OMA" id="TYRHFAH"/>
<dbReference type="Proteomes" id="UP000000267">
    <property type="component" value="Unassembled WGS sequence"/>
</dbReference>
<evidence type="ECO:0000313" key="3">
    <source>
        <dbReference type="Proteomes" id="UP000000267"/>
    </source>
</evidence>
<dbReference type="eggNOG" id="ENOG502S6WH">
    <property type="taxonomic scope" value="Eukaryota"/>
</dbReference>
<gene>
    <name evidence="2" type="ORF">Kpol_541p37a</name>
</gene>
<organism evidence="3">
    <name type="scientific">Vanderwaltozyma polyspora (strain ATCC 22028 / DSM 70294 / BCRC 21397 / CBS 2163 / NBRC 10782 / NRRL Y-8283 / UCD 57-17)</name>
    <name type="common">Kluyveromyces polysporus</name>
    <dbReference type="NCBI Taxonomy" id="436907"/>
    <lineage>
        <taxon>Eukaryota</taxon>
        <taxon>Fungi</taxon>
        <taxon>Dikarya</taxon>
        <taxon>Ascomycota</taxon>
        <taxon>Saccharomycotina</taxon>
        <taxon>Saccharomycetes</taxon>
        <taxon>Saccharomycetales</taxon>
        <taxon>Saccharomycetaceae</taxon>
        <taxon>Vanderwaltozyma</taxon>
    </lineage>
</organism>
<protein>
    <submittedName>
        <fullName evidence="2">Uncharacterized protein</fullName>
    </submittedName>
</protein>
<dbReference type="GeneID" id="5546048"/>